<dbReference type="InterPro" id="IPR016181">
    <property type="entry name" value="Acyl_CoA_acyltransferase"/>
</dbReference>
<dbReference type="EMBL" id="CP058559">
    <property type="protein sequence ID" value="QNO13494.1"/>
    <property type="molecule type" value="Genomic_DNA"/>
</dbReference>
<dbReference type="CDD" id="cd04301">
    <property type="entry name" value="NAT_SF"/>
    <property type="match status" value="1"/>
</dbReference>
<gene>
    <name evidence="2" type="ORF">HYG86_01270</name>
</gene>
<proteinExistence type="predicted"/>
<dbReference type="PANTHER" id="PTHR39173">
    <property type="entry name" value="ACETYLTRANSFERASE"/>
    <property type="match status" value="1"/>
</dbReference>
<dbReference type="InterPro" id="IPR000182">
    <property type="entry name" value="GNAT_dom"/>
</dbReference>
<dbReference type="SUPFAM" id="SSF55729">
    <property type="entry name" value="Acyl-CoA N-acyltransferases (Nat)"/>
    <property type="match status" value="1"/>
</dbReference>
<organism evidence="2 3">
    <name type="scientific">Alkalicella caledoniensis</name>
    <dbReference type="NCBI Taxonomy" id="2731377"/>
    <lineage>
        <taxon>Bacteria</taxon>
        <taxon>Bacillati</taxon>
        <taxon>Bacillota</taxon>
        <taxon>Clostridia</taxon>
        <taxon>Eubacteriales</taxon>
        <taxon>Proteinivoracaceae</taxon>
        <taxon>Alkalicella</taxon>
    </lineage>
</organism>
<accession>A0A7G9W482</accession>
<keyword evidence="2" id="KW-0808">Transferase</keyword>
<evidence type="ECO:0000259" key="1">
    <source>
        <dbReference type="PROSITE" id="PS51186"/>
    </source>
</evidence>
<name>A0A7G9W482_ALKCA</name>
<dbReference type="KEGG" id="acae:HYG86_01270"/>
<dbReference type="AlphaFoldDB" id="A0A7G9W482"/>
<keyword evidence="3" id="KW-1185">Reference proteome</keyword>
<dbReference type="Pfam" id="PF13302">
    <property type="entry name" value="Acetyltransf_3"/>
    <property type="match status" value="1"/>
</dbReference>
<sequence>MSQIKLIKPTMGYAKEIMKYRQEFLDSGDDLAGCGNLRLCSSAQEWIHGLNILENKDTCPKDKVTSNTYLAIRHSDNKIIGIIDFRHHIDHPILSLWGGHIGYSVRPSERRKGYATQMLRENLVNCKQHGLEKVLVCCDFDNIASKKTISANGGIFEKEIMVDGGKIERYWIQL</sequence>
<dbReference type="PANTHER" id="PTHR39173:SF1">
    <property type="entry name" value="ACETYLTRANSFERASE"/>
    <property type="match status" value="1"/>
</dbReference>
<evidence type="ECO:0000313" key="3">
    <source>
        <dbReference type="Proteomes" id="UP000516160"/>
    </source>
</evidence>
<dbReference type="RefSeq" id="WP_213167162.1">
    <property type="nucleotide sequence ID" value="NZ_CP058559.1"/>
</dbReference>
<protein>
    <submittedName>
        <fullName evidence="2">GNAT family N-acetyltransferase</fullName>
    </submittedName>
</protein>
<dbReference type="Gene3D" id="3.40.630.30">
    <property type="match status" value="1"/>
</dbReference>
<reference evidence="2 3" key="1">
    <citation type="submission" date="2020-07" db="EMBL/GenBank/DDBJ databases">
        <title>Alkalicella. sp. LB2 genome.</title>
        <authorList>
            <person name="Postec A."/>
            <person name="Quemeneur M."/>
        </authorList>
    </citation>
    <scope>NUCLEOTIDE SEQUENCE [LARGE SCALE GENOMIC DNA]</scope>
    <source>
        <strain evidence="2 3">LB2</strain>
    </source>
</reference>
<evidence type="ECO:0000313" key="2">
    <source>
        <dbReference type="EMBL" id="QNO13494.1"/>
    </source>
</evidence>
<feature type="domain" description="N-acetyltransferase" evidence="1">
    <location>
        <begin position="18"/>
        <end position="174"/>
    </location>
</feature>
<dbReference type="GO" id="GO:0016747">
    <property type="term" value="F:acyltransferase activity, transferring groups other than amino-acyl groups"/>
    <property type="evidence" value="ECO:0007669"/>
    <property type="project" value="InterPro"/>
</dbReference>
<dbReference type="Proteomes" id="UP000516160">
    <property type="component" value="Chromosome"/>
</dbReference>
<dbReference type="PROSITE" id="PS51186">
    <property type="entry name" value="GNAT"/>
    <property type="match status" value="1"/>
</dbReference>